<sequence>MSHDAADDLSYNPFAEDDSPRADSNLAQGYYSSAFFPKLGSSSPTLRRRRSSLTDKPSMKPKESRRKHIRSHTEIEISPHSAGPHPLKSALLGTIGAVFLENPDVTRPHLSRLVNDATAGDRDDVEDDESQRTALPADEEKEVIVHKVRPLMPFYPVKSYDALQVTAKDSLAGVSLKYGISMANLRRANQLWTSDTVHRKEVLYIPIDQATRAREFIPEPLISLTPEPTTDSTNIFEDAYTSTLLVNGDRAQSLPPSPTVPIVRVPSRQLSYFPPSTNKNPDVKHHGHTDADSLHLQPSPTKTSPGTGRYNPSQPNSSLSSILTALPIAASTRDEIITRLSLDSVSSSFTDRSRANSDEETGHEMDDVAKRKRHSRHENGVAGDLDELSMPTPKVSDRRPSSRIPTQGVQTGTVSSSLPKHSHARSLSSTSPPRFYVSQASETVIRTSQLEPSPAMQIPNFRSQTLGRSSAKGQQDNLIGNRPQLLGVAATKTTKPERRKEGEIGLMLEQLQVNGLG</sequence>
<name>A0A9W8K111_9AGAR</name>
<feature type="region of interest" description="Disordered" evidence="1">
    <location>
        <begin position="1"/>
        <end position="84"/>
    </location>
</feature>
<proteinExistence type="predicted"/>
<keyword evidence="4" id="KW-1185">Reference proteome</keyword>
<accession>A0A9W8K111</accession>
<dbReference type="Gene3D" id="3.10.350.10">
    <property type="entry name" value="LysM domain"/>
    <property type="match status" value="1"/>
</dbReference>
<feature type="region of interest" description="Disordered" evidence="1">
    <location>
        <begin position="270"/>
        <end position="319"/>
    </location>
</feature>
<feature type="compositionally biased region" description="Basic and acidic residues" evidence="1">
    <location>
        <begin position="351"/>
        <end position="369"/>
    </location>
</feature>
<comment type="caution">
    <text evidence="3">The sequence shown here is derived from an EMBL/GenBank/DDBJ whole genome shotgun (WGS) entry which is preliminary data.</text>
</comment>
<dbReference type="Proteomes" id="UP001148786">
    <property type="component" value="Unassembled WGS sequence"/>
</dbReference>
<reference evidence="3" key="1">
    <citation type="submission" date="2022-07" db="EMBL/GenBank/DDBJ databases">
        <title>Genome Sequence of Agrocybe chaxingu.</title>
        <authorList>
            <person name="Buettner E."/>
        </authorList>
    </citation>
    <scope>NUCLEOTIDE SEQUENCE</scope>
    <source>
        <strain evidence="3">MP-N11</strain>
    </source>
</reference>
<dbReference type="CDD" id="cd00118">
    <property type="entry name" value="LysM"/>
    <property type="match status" value="1"/>
</dbReference>
<evidence type="ECO:0000256" key="1">
    <source>
        <dbReference type="SAM" id="MobiDB-lite"/>
    </source>
</evidence>
<dbReference type="SUPFAM" id="SSF54106">
    <property type="entry name" value="LysM domain"/>
    <property type="match status" value="1"/>
</dbReference>
<feature type="compositionally biased region" description="Polar residues" evidence="1">
    <location>
        <begin position="270"/>
        <end position="280"/>
    </location>
</feature>
<feature type="region of interest" description="Disordered" evidence="1">
    <location>
        <begin position="345"/>
        <end position="434"/>
    </location>
</feature>
<dbReference type="EMBL" id="JANKHO010000511">
    <property type="protein sequence ID" value="KAJ3509026.1"/>
    <property type="molecule type" value="Genomic_DNA"/>
</dbReference>
<feature type="domain" description="LysM" evidence="2">
    <location>
        <begin position="161"/>
        <end position="205"/>
    </location>
</feature>
<dbReference type="AlphaFoldDB" id="A0A9W8K111"/>
<dbReference type="InterPro" id="IPR018392">
    <property type="entry name" value="LysM"/>
</dbReference>
<protein>
    <recommendedName>
        <fullName evidence="2">LysM domain-containing protein</fullName>
    </recommendedName>
</protein>
<feature type="compositionally biased region" description="Basic and acidic residues" evidence="1">
    <location>
        <begin position="281"/>
        <end position="293"/>
    </location>
</feature>
<dbReference type="Pfam" id="PF01476">
    <property type="entry name" value="LysM"/>
    <property type="match status" value="1"/>
</dbReference>
<feature type="compositionally biased region" description="Polar residues" evidence="1">
    <location>
        <begin position="296"/>
        <end position="319"/>
    </location>
</feature>
<dbReference type="PROSITE" id="PS51782">
    <property type="entry name" value="LYSM"/>
    <property type="match status" value="1"/>
</dbReference>
<gene>
    <name evidence="3" type="ORF">NLJ89_g5436</name>
</gene>
<evidence type="ECO:0000259" key="2">
    <source>
        <dbReference type="PROSITE" id="PS51782"/>
    </source>
</evidence>
<dbReference type="OrthoDB" id="2107166at2759"/>
<organism evidence="3 4">
    <name type="scientific">Agrocybe chaxingu</name>
    <dbReference type="NCBI Taxonomy" id="84603"/>
    <lineage>
        <taxon>Eukaryota</taxon>
        <taxon>Fungi</taxon>
        <taxon>Dikarya</taxon>
        <taxon>Basidiomycota</taxon>
        <taxon>Agaricomycotina</taxon>
        <taxon>Agaricomycetes</taxon>
        <taxon>Agaricomycetidae</taxon>
        <taxon>Agaricales</taxon>
        <taxon>Agaricineae</taxon>
        <taxon>Strophariaceae</taxon>
        <taxon>Agrocybe</taxon>
    </lineage>
</organism>
<feature type="region of interest" description="Disordered" evidence="1">
    <location>
        <begin position="115"/>
        <end position="136"/>
    </location>
</feature>
<evidence type="ECO:0000313" key="4">
    <source>
        <dbReference type="Proteomes" id="UP001148786"/>
    </source>
</evidence>
<evidence type="ECO:0000313" key="3">
    <source>
        <dbReference type="EMBL" id="KAJ3509026.1"/>
    </source>
</evidence>
<dbReference type="InterPro" id="IPR036779">
    <property type="entry name" value="LysM_dom_sf"/>
</dbReference>
<feature type="compositionally biased region" description="Polar residues" evidence="1">
    <location>
        <begin position="403"/>
        <end position="434"/>
    </location>
</feature>